<proteinExistence type="predicted"/>
<dbReference type="EMBL" id="OZ023709">
    <property type="protein sequence ID" value="CAK9881167.1"/>
    <property type="molecule type" value="Genomic_DNA"/>
</dbReference>
<protein>
    <submittedName>
        <fullName evidence="1">Uncharacterized protein</fullName>
    </submittedName>
</protein>
<organism evidence="1 2">
    <name type="scientific">Sphagnum jensenii</name>
    <dbReference type="NCBI Taxonomy" id="128206"/>
    <lineage>
        <taxon>Eukaryota</taxon>
        <taxon>Viridiplantae</taxon>
        <taxon>Streptophyta</taxon>
        <taxon>Embryophyta</taxon>
        <taxon>Bryophyta</taxon>
        <taxon>Sphagnophytina</taxon>
        <taxon>Sphagnopsida</taxon>
        <taxon>Sphagnales</taxon>
        <taxon>Sphagnaceae</taxon>
        <taxon>Sphagnum</taxon>
    </lineage>
</organism>
<evidence type="ECO:0000313" key="2">
    <source>
        <dbReference type="Proteomes" id="UP001497522"/>
    </source>
</evidence>
<keyword evidence="2" id="KW-1185">Reference proteome</keyword>
<gene>
    <name evidence="1" type="ORF">CSSPJE1EN2_LOCUS22566</name>
</gene>
<sequence>MTGFKSKLNYYKGIVCVASGFVKWDVTQSIPYGLNSCGGLAITSLFSISRDSPITCVCKSAIKIPSPPHSSHTLPYSLTVRAAGWLGSYRSFSRGSISCLPACLPSVVYCSSAMARAALWSPRPGTNVSHFSGRLWCL</sequence>
<accession>A0ABP1BXK1</accession>
<dbReference type="Proteomes" id="UP001497522">
    <property type="component" value="Chromosome 8"/>
</dbReference>
<reference evidence="1" key="1">
    <citation type="submission" date="2024-03" db="EMBL/GenBank/DDBJ databases">
        <authorList>
            <consortium name="ELIXIR-Norway"/>
            <consortium name="Elixir Norway"/>
        </authorList>
    </citation>
    <scope>NUCLEOTIDE SEQUENCE</scope>
</reference>
<name>A0ABP1BXK1_9BRYO</name>
<evidence type="ECO:0000313" key="1">
    <source>
        <dbReference type="EMBL" id="CAK9881167.1"/>
    </source>
</evidence>